<feature type="coiled-coil region" evidence="1">
    <location>
        <begin position="61"/>
        <end position="88"/>
    </location>
</feature>
<proteinExistence type="predicted"/>
<keyword evidence="1" id="KW-0175">Coiled coil</keyword>
<dbReference type="Pfam" id="PF24244">
    <property type="entry name" value="Iec3-like_M"/>
    <property type="match status" value="1"/>
</dbReference>
<reference evidence="5" key="1">
    <citation type="submission" date="2022-10" db="EMBL/GenBank/DDBJ databases">
        <title>Tapping the CABI collections for fungal endophytes: first genome assemblies for Collariella, Neodidymelliopsis, Ascochyta clinopodiicola, Didymella pomorum, Didymosphaeria variabile, Neocosmospora piperis and Neocucurbitaria cava.</title>
        <authorList>
            <person name="Hill R."/>
        </authorList>
    </citation>
    <scope>NUCLEOTIDE SEQUENCE</scope>
    <source>
        <strain evidence="5">IMI 355082</strain>
    </source>
</reference>
<dbReference type="GO" id="GO:0006338">
    <property type="term" value="P:chromatin remodeling"/>
    <property type="evidence" value="ECO:0007669"/>
    <property type="project" value="InterPro"/>
</dbReference>
<evidence type="ECO:0000313" key="5">
    <source>
        <dbReference type="EMBL" id="KAJ4395921.1"/>
    </source>
</evidence>
<feature type="region of interest" description="Disordered" evidence="2">
    <location>
        <begin position="19"/>
        <end position="58"/>
    </location>
</feature>
<evidence type="ECO:0000259" key="4">
    <source>
        <dbReference type="Pfam" id="PF24244"/>
    </source>
</evidence>
<gene>
    <name evidence="5" type="ORF">N0V93_000137</name>
</gene>
<feature type="compositionally biased region" description="Basic and acidic residues" evidence="2">
    <location>
        <begin position="440"/>
        <end position="454"/>
    </location>
</feature>
<dbReference type="GO" id="GO:0031011">
    <property type="term" value="C:Ino80 complex"/>
    <property type="evidence" value="ECO:0007669"/>
    <property type="project" value="InterPro"/>
</dbReference>
<evidence type="ECO:0000313" key="6">
    <source>
        <dbReference type="Proteomes" id="UP001140453"/>
    </source>
</evidence>
<evidence type="ECO:0000256" key="2">
    <source>
        <dbReference type="SAM" id="MobiDB-lite"/>
    </source>
</evidence>
<protein>
    <submittedName>
        <fullName evidence="5">Uncharacterized protein</fullName>
    </submittedName>
</protein>
<organism evidence="5 6">
    <name type="scientific">Gnomoniopsis smithogilvyi</name>
    <dbReference type="NCBI Taxonomy" id="1191159"/>
    <lineage>
        <taxon>Eukaryota</taxon>
        <taxon>Fungi</taxon>
        <taxon>Dikarya</taxon>
        <taxon>Ascomycota</taxon>
        <taxon>Pezizomycotina</taxon>
        <taxon>Sordariomycetes</taxon>
        <taxon>Sordariomycetidae</taxon>
        <taxon>Diaporthales</taxon>
        <taxon>Gnomoniaceae</taxon>
        <taxon>Gnomoniopsis</taxon>
    </lineage>
</organism>
<dbReference type="InterPro" id="IPR032742">
    <property type="entry name" value="Iec3_N"/>
</dbReference>
<feature type="domain" description="INO80 complex subunit 3 N-terminal" evidence="3">
    <location>
        <begin position="62"/>
        <end position="130"/>
    </location>
</feature>
<dbReference type="Pfam" id="PF14612">
    <property type="entry name" value="Ino80_Iec3"/>
    <property type="match status" value="1"/>
</dbReference>
<feature type="domain" description="INO80 complex subunit 3-like middle region" evidence="4">
    <location>
        <begin position="155"/>
        <end position="295"/>
    </location>
</feature>
<sequence length="470" mass="51542">MSSIARDGILNDDTSRIVSKSVIHHRRDRDDDRTRSASPADQVKHEDGGPDVRMADAKPTYKSWKKKYRKMRIKFDNLQAQNEELYQMEQRALARTKQLAIQNDRMLDLLLDTNNCAQIPTDKRYDLSLPIPSDAEEDCILPIDREPKSGPRPAKTLRELIQDVPHFDFAATAKLHPDAVNDLLHGIDSPAADASHQQHPPAMLTADDIDNYLWEIDNRVAREPEVYGGPSEMLPTLAPLAREPQSGATPTPVAHSKAGSNSQSTASRDFALRNPTSVYNWLRKHAPKTFLQDHEGGDDKKEKSHHRKAPRVEDDDDDEEKRPPAKKSAGGSARKSSGEARGSIAVARAKAKTERASKRSSAAQAKDKRKPLDVSMVDAEDEVGYDEPAPSKGKRKRPADDDTGYRPKGGASRRPAKKRSKNNSTGGSSAAGPLTGAAGADDKAEVIAGKHADKIEDEVDVTAGASETED</sequence>
<keyword evidence="6" id="KW-1185">Reference proteome</keyword>
<accession>A0A9W8YZ43</accession>
<evidence type="ECO:0000259" key="3">
    <source>
        <dbReference type="Pfam" id="PF14612"/>
    </source>
</evidence>
<name>A0A9W8YZ43_9PEZI</name>
<feature type="region of interest" description="Disordered" evidence="2">
    <location>
        <begin position="289"/>
        <end position="470"/>
    </location>
</feature>
<dbReference type="Proteomes" id="UP001140453">
    <property type="component" value="Unassembled WGS sequence"/>
</dbReference>
<comment type="caution">
    <text evidence="5">The sequence shown here is derived from an EMBL/GenBank/DDBJ whole genome shotgun (WGS) entry which is preliminary data.</text>
</comment>
<dbReference type="InterPro" id="IPR055449">
    <property type="entry name" value="Iec3-like_M"/>
</dbReference>
<dbReference type="OrthoDB" id="4095124at2759"/>
<feature type="compositionally biased region" description="Low complexity" evidence="2">
    <location>
        <begin position="326"/>
        <end position="343"/>
    </location>
</feature>
<feature type="compositionally biased region" description="Basic and acidic residues" evidence="2">
    <location>
        <begin position="42"/>
        <end position="56"/>
    </location>
</feature>
<feature type="compositionally biased region" description="Basic and acidic residues" evidence="2">
    <location>
        <begin position="291"/>
        <end position="302"/>
    </location>
</feature>
<dbReference type="EMBL" id="JAPEVB010000001">
    <property type="protein sequence ID" value="KAJ4395921.1"/>
    <property type="molecule type" value="Genomic_DNA"/>
</dbReference>
<feature type="region of interest" description="Disordered" evidence="2">
    <location>
        <begin position="242"/>
        <end position="271"/>
    </location>
</feature>
<dbReference type="AlphaFoldDB" id="A0A9W8YZ43"/>
<feature type="compositionally biased region" description="Polar residues" evidence="2">
    <location>
        <begin position="258"/>
        <end position="267"/>
    </location>
</feature>
<evidence type="ECO:0000256" key="1">
    <source>
        <dbReference type="SAM" id="Coils"/>
    </source>
</evidence>